<evidence type="ECO:0000256" key="1">
    <source>
        <dbReference type="SAM" id="Phobius"/>
    </source>
</evidence>
<dbReference type="RefSeq" id="WP_345181213.1">
    <property type="nucleotide sequence ID" value="NZ_BAABFQ010000008.1"/>
</dbReference>
<feature type="transmembrane region" description="Helical" evidence="1">
    <location>
        <begin position="145"/>
        <end position="165"/>
    </location>
</feature>
<reference evidence="3" key="1">
    <citation type="journal article" date="2019" name="Int. J. Syst. Evol. Microbiol.">
        <title>The Global Catalogue of Microorganisms (GCM) 10K type strain sequencing project: providing services to taxonomists for standard genome sequencing and annotation.</title>
        <authorList>
            <consortium name="The Broad Institute Genomics Platform"/>
            <consortium name="The Broad Institute Genome Sequencing Center for Infectious Disease"/>
            <person name="Wu L."/>
            <person name="Ma J."/>
        </authorList>
    </citation>
    <scope>NUCLEOTIDE SEQUENCE [LARGE SCALE GENOMIC DNA]</scope>
    <source>
        <strain evidence="3">KACC 13778</strain>
    </source>
</reference>
<keyword evidence="1" id="KW-0812">Transmembrane</keyword>
<proteinExistence type="predicted"/>
<organism evidence="2 3">
    <name type="scientific">Nocardioides caricicola</name>
    <dbReference type="NCBI Taxonomy" id="634770"/>
    <lineage>
        <taxon>Bacteria</taxon>
        <taxon>Bacillati</taxon>
        <taxon>Actinomycetota</taxon>
        <taxon>Actinomycetes</taxon>
        <taxon>Propionibacteriales</taxon>
        <taxon>Nocardioidaceae</taxon>
        <taxon>Nocardioides</taxon>
    </lineage>
</organism>
<accession>A0ABW0MV67</accession>
<feature type="transmembrane region" description="Helical" evidence="1">
    <location>
        <begin position="115"/>
        <end position="133"/>
    </location>
</feature>
<feature type="transmembrane region" description="Helical" evidence="1">
    <location>
        <begin position="7"/>
        <end position="27"/>
    </location>
</feature>
<dbReference type="Proteomes" id="UP001595956">
    <property type="component" value="Unassembled WGS sequence"/>
</dbReference>
<dbReference type="SUPFAM" id="SSF56300">
    <property type="entry name" value="Metallo-dependent phosphatases"/>
    <property type="match status" value="1"/>
</dbReference>
<comment type="caution">
    <text evidence="2">The sequence shown here is derived from an EMBL/GenBank/DDBJ whole genome shotgun (WGS) entry which is preliminary data.</text>
</comment>
<name>A0ABW0MV67_9ACTN</name>
<protein>
    <submittedName>
        <fullName evidence="2">Metallophosphoesterase</fullName>
    </submittedName>
</protein>
<gene>
    <name evidence="2" type="ORF">ACFPKY_01640</name>
</gene>
<sequence length="499" mass="52868">MRRTARILTYVGVWLLCAVLVGLVLFLTSSRTVELASHDAVVSPDLSGKAVLDAGPILPDVRVDSGRVVGVDVQLGKTDAKSTDELVQRYALLASQPEGQLAKIGHAVESMAVDALVRGAVLGLVPVVVWLLIGPTRRRELAGRFQLRTGVVAVVLAVVLGIAVWQPWREPATPVGGGDWVSLQEFLGPDVPVPDELDDVQVRGDVTTSQTRRLVESAVDTYDTSKEFYAAAEEHAATLDLRVPEEGDTVVVFVSDRHDNIGMDPVARAIADAAGATAVFDGGDDTSTGSSWEAFSLDSVSAAFAGLDRWGVAGNHDHGDFVSDYMSDHGWTMLDGEVVEGPAGTTLLGVDDPRSSGLGSWRDEVGLSFAEVEERMADAACEVEGGLVTMLVHDANLGREALNRGCVQLVLGGHLHNRVGPEPTVGENGSTGYRYTTGTAGGAAYAIALGSKPKHEAEISLITYRDGHPAGIQWVDIQTNGVFEVGAYVELTYPPLTVQ</sequence>
<keyword evidence="1" id="KW-0472">Membrane</keyword>
<keyword evidence="1" id="KW-1133">Transmembrane helix</keyword>
<keyword evidence="3" id="KW-1185">Reference proteome</keyword>
<evidence type="ECO:0000313" key="3">
    <source>
        <dbReference type="Proteomes" id="UP001595956"/>
    </source>
</evidence>
<dbReference type="InterPro" id="IPR029052">
    <property type="entry name" value="Metallo-depent_PP-like"/>
</dbReference>
<dbReference type="EMBL" id="JBHSMD010000001">
    <property type="protein sequence ID" value="MFC5491781.1"/>
    <property type="molecule type" value="Genomic_DNA"/>
</dbReference>
<evidence type="ECO:0000313" key="2">
    <source>
        <dbReference type="EMBL" id="MFC5491781.1"/>
    </source>
</evidence>